<dbReference type="GO" id="GO:1901605">
    <property type="term" value="P:alpha-amino acid metabolic process"/>
    <property type="evidence" value="ECO:0007669"/>
    <property type="project" value="TreeGrafter"/>
</dbReference>
<proteinExistence type="inferred from homology"/>
<accession>A0A507EJI0</accession>
<evidence type="ECO:0000313" key="7">
    <source>
        <dbReference type="EMBL" id="TPX64253.1"/>
    </source>
</evidence>
<dbReference type="InterPro" id="IPR050859">
    <property type="entry name" value="Class-I_PLP-dep_aminotransf"/>
</dbReference>
<evidence type="ECO:0000313" key="8">
    <source>
        <dbReference type="Proteomes" id="UP000320333"/>
    </source>
</evidence>
<dbReference type="FunFam" id="3.40.640.10:FF:000071">
    <property type="entry name" value="Kynurenine/alpha-aminoadipate aminotransferase, mitochondrial"/>
    <property type="match status" value="1"/>
</dbReference>
<dbReference type="GO" id="GO:0030170">
    <property type="term" value="F:pyridoxal phosphate binding"/>
    <property type="evidence" value="ECO:0007669"/>
    <property type="project" value="InterPro"/>
</dbReference>
<evidence type="ECO:0000256" key="4">
    <source>
        <dbReference type="ARBA" id="ARBA00022679"/>
    </source>
</evidence>
<gene>
    <name evidence="7" type="ORF">CcCBS67573_g08453</name>
</gene>
<keyword evidence="5" id="KW-0663">Pyridoxal phosphate</keyword>
<comment type="caution">
    <text evidence="7">The sequence shown here is derived from an EMBL/GenBank/DDBJ whole genome shotgun (WGS) entry which is preliminary data.</text>
</comment>
<dbReference type="STRING" id="246404.A0A507EJI0"/>
<dbReference type="PANTHER" id="PTHR42790">
    <property type="entry name" value="AMINOTRANSFERASE"/>
    <property type="match status" value="1"/>
</dbReference>
<dbReference type="EMBL" id="QEAP01000555">
    <property type="protein sequence ID" value="TPX64253.1"/>
    <property type="molecule type" value="Genomic_DNA"/>
</dbReference>
<dbReference type="FunFam" id="3.90.1150.10:FF:000166">
    <property type="entry name" value="Kynurenine/alpha-aminoadipate aminotransferase, mitochondrial"/>
    <property type="match status" value="1"/>
</dbReference>
<sequence length="410" mass="45648">MDYQAFIAPLSKRRQPSAIRSLMPLMAQPGMISLGGGNPHPGTFPFVGMSIQLRSGETLTLDEQEVATGLQYSPTNGLPRLVDWLRNLQTTEHKPPVEFDVCVGNGSQDVLTKAFDMLLTSEDTLLCESPAYVGSLSFLRPLGCKFAEVSSDAEGLQPKELERVLAEWKDPSTRPRVLYSVPIGGNPTGCSTTLERKKEIYEIARKYNLLIMEDDPYYYLQFGETRTPSYFSMDVDGRVLRFDSFSKILSAGVRVGWVTGPKPLIERITLHSQASILHASGMSQLMVQKVLEHWGIEGFLKHTDAVSGFYKSKAQFFIECAKKHLTGLAEWVEPNAGMFVWIKLSGISDSSSLIKMKAVEKKVLLVPGFEFFPNPKVTPYVRASFSTATHEEIDLALARLADLIRGEQKE</sequence>
<dbReference type="Gene3D" id="3.40.640.10">
    <property type="entry name" value="Type I PLP-dependent aspartate aminotransferase-like (Major domain)"/>
    <property type="match status" value="1"/>
</dbReference>
<dbReference type="GO" id="GO:0047536">
    <property type="term" value="F:2-aminoadipate transaminase activity"/>
    <property type="evidence" value="ECO:0007669"/>
    <property type="project" value="UniProtKB-ARBA"/>
</dbReference>
<reference evidence="7 8" key="1">
    <citation type="journal article" date="2019" name="Sci. Rep.">
        <title>Comparative genomics of chytrid fungi reveal insights into the obligate biotrophic and pathogenic lifestyle of Synchytrium endobioticum.</title>
        <authorList>
            <person name="van de Vossenberg B.T.L.H."/>
            <person name="Warris S."/>
            <person name="Nguyen H.D.T."/>
            <person name="van Gent-Pelzer M.P.E."/>
            <person name="Joly D.L."/>
            <person name="van de Geest H.C."/>
            <person name="Bonants P.J.M."/>
            <person name="Smith D.S."/>
            <person name="Levesque C.A."/>
            <person name="van der Lee T.A.J."/>
        </authorList>
    </citation>
    <scope>NUCLEOTIDE SEQUENCE [LARGE SCALE GENOMIC DNA]</scope>
    <source>
        <strain evidence="7 8">CBS 675.73</strain>
    </source>
</reference>
<evidence type="ECO:0000256" key="3">
    <source>
        <dbReference type="ARBA" id="ARBA00022576"/>
    </source>
</evidence>
<feature type="domain" description="Aminotransferase class I/classII large" evidence="6">
    <location>
        <begin position="68"/>
        <end position="400"/>
    </location>
</feature>
<keyword evidence="3" id="KW-0032">Aminotransferase</keyword>
<evidence type="ECO:0000256" key="2">
    <source>
        <dbReference type="ARBA" id="ARBA00007441"/>
    </source>
</evidence>
<comment type="cofactor">
    <cofactor evidence="1">
        <name>pyridoxal 5'-phosphate</name>
        <dbReference type="ChEBI" id="CHEBI:597326"/>
    </cofactor>
</comment>
<dbReference type="PANTHER" id="PTHR42790:SF19">
    <property type="entry name" value="KYNURENINE_ALPHA-AMINOADIPATE AMINOTRANSFERASE, MITOCHONDRIAL"/>
    <property type="match status" value="1"/>
</dbReference>
<evidence type="ECO:0000259" key="6">
    <source>
        <dbReference type="Pfam" id="PF00155"/>
    </source>
</evidence>
<dbReference type="InterPro" id="IPR015424">
    <property type="entry name" value="PyrdxlP-dep_Trfase"/>
</dbReference>
<name>A0A507EJI0_9FUNG</name>
<keyword evidence="4" id="KW-0808">Transferase</keyword>
<keyword evidence="8" id="KW-1185">Reference proteome</keyword>
<dbReference type="SUPFAM" id="SSF53383">
    <property type="entry name" value="PLP-dependent transferases"/>
    <property type="match status" value="1"/>
</dbReference>
<evidence type="ECO:0000256" key="1">
    <source>
        <dbReference type="ARBA" id="ARBA00001933"/>
    </source>
</evidence>
<organism evidence="7 8">
    <name type="scientific">Chytriomyces confervae</name>
    <dbReference type="NCBI Taxonomy" id="246404"/>
    <lineage>
        <taxon>Eukaryota</taxon>
        <taxon>Fungi</taxon>
        <taxon>Fungi incertae sedis</taxon>
        <taxon>Chytridiomycota</taxon>
        <taxon>Chytridiomycota incertae sedis</taxon>
        <taxon>Chytridiomycetes</taxon>
        <taxon>Chytridiales</taxon>
        <taxon>Chytriomycetaceae</taxon>
        <taxon>Chytriomyces</taxon>
    </lineage>
</organism>
<dbReference type="CDD" id="cd00609">
    <property type="entry name" value="AAT_like"/>
    <property type="match status" value="1"/>
</dbReference>
<protein>
    <recommendedName>
        <fullName evidence="6">Aminotransferase class I/classII large domain-containing protein</fullName>
    </recommendedName>
</protein>
<evidence type="ECO:0000256" key="5">
    <source>
        <dbReference type="ARBA" id="ARBA00022898"/>
    </source>
</evidence>
<dbReference type="InterPro" id="IPR015421">
    <property type="entry name" value="PyrdxlP-dep_Trfase_major"/>
</dbReference>
<dbReference type="OrthoDB" id="691673at2759"/>
<comment type="similarity">
    <text evidence="2">Belongs to the class-I pyridoxal-phosphate-dependent aminotransferase family.</text>
</comment>
<dbReference type="GO" id="GO:0005759">
    <property type="term" value="C:mitochondrial matrix"/>
    <property type="evidence" value="ECO:0007669"/>
    <property type="project" value="UniProtKB-ARBA"/>
</dbReference>
<dbReference type="InterPro" id="IPR004839">
    <property type="entry name" value="Aminotransferase_I/II_large"/>
</dbReference>
<dbReference type="GO" id="GO:0047315">
    <property type="term" value="F:kynurenine-glyoxylate transaminase activity"/>
    <property type="evidence" value="ECO:0007669"/>
    <property type="project" value="UniProtKB-ARBA"/>
</dbReference>
<dbReference type="Pfam" id="PF00155">
    <property type="entry name" value="Aminotran_1_2"/>
    <property type="match status" value="1"/>
</dbReference>
<dbReference type="Proteomes" id="UP000320333">
    <property type="component" value="Unassembled WGS sequence"/>
</dbReference>
<dbReference type="AlphaFoldDB" id="A0A507EJI0"/>